<dbReference type="PANTHER" id="PTHR15948:SF0">
    <property type="entry name" value="GOLGI PH REGULATOR A-RELATED"/>
    <property type="match status" value="1"/>
</dbReference>
<feature type="transmembrane region" description="Helical" evidence="2">
    <location>
        <begin position="284"/>
        <end position="306"/>
    </location>
</feature>
<feature type="transmembrane region" description="Helical" evidence="2">
    <location>
        <begin position="73"/>
        <end position="90"/>
    </location>
</feature>
<organism evidence="4 5">
    <name type="scientific">Cyclostephanos tholiformis</name>
    <dbReference type="NCBI Taxonomy" id="382380"/>
    <lineage>
        <taxon>Eukaryota</taxon>
        <taxon>Sar</taxon>
        <taxon>Stramenopiles</taxon>
        <taxon>Ochrophyta</taxon>
        <taxon>Bacillariophyta</taxon>
        <taxon>Coscinodiscophyceae</taxon>
        <taxon>Thalassiosirophycidae</taxon>
        <taxon>Stephanodiscales</taxon>
        <taxon>Stephanodiscaceae</taxon>
        <taxon>Cyclostephanos</taxon>
    </lineage>
</organism>
<dbReference type="InterPro" id="IPR015672">
    <property type="entry name" value="GPHR/GTG"/>
</dbReference>
<keyword evidence="2" id="KW-0472">Membrane</keyword>
<dbReference type="EMBL" id="JALLPB020000363">
    <property type="protein sequence ID" value="KAL3809937.1"/>
    <property type="molecule type" value="Genomic_DNA"/>
</dbReference>
<dbReference type="InterPro" id="IPR025969">
    <property type="entry name" value="ABA_GPCR_dom"/>
</dbReference>
<feature type="transmembrane region" description="Helical" evidence="2">
    <location>
        <begin position="318"/>
        <end position="340"/>
    </location>
</feature>
<evidence type="ECO:0000313" key="5">
    <source>
        <dbReference type="Proteomes" id="UP001530377"/>
    </source>
</evidence>
<sequence length="695" mass="75341">MLDIVVFGIAVAITKRIADKHPLLPSFASSSSSPSMRISAAPTRRRRNGNDYHDDDDDDDDVPPHPSRTTRRIFRFTLLISLLLLSLSILEASPPNWLVVVTTTTAATATTTQNGRDIVGRRSDDDASSTFAYACTFVAWYRALLWTMCTTLLVAHPLSLCAVVASALLRMVVRIMQPFSSRLLFAGGGKSTISSRSPPIPSSTRTRRARVTDHRAIGPMLLCWTVLRIGIRFVLVTLLWRLILRGMLRAVIPHRITRRAAEGDGANGGGGGNGGHGPRHRRSCIAIGIIGSIVALMATTMTSVFYPPPPSSSSTSPIIPSLATLVSTLCFVGTVVASVLNGFGCASLPHANLVGMLLESTPPGLMSKVEGDLDYAIKVLEEKRWQLADIATHQRPQSWYTMSSSSSSSSSSSFVSLSPTATAMTTAEIRKARKKLEEDIVYLTNLVGDMEDDLGEMKSSSLLALEARTAVGRVRGILGVVFSLVLIVRVIFAAASLLGPINRGDHRNDDSTRHRDPLTSLLLLLVGHNYIVSEEQYERWSQVTSLVLAGALTTTQVSSFFRVIGALGRRLSGIFAGYAPSLRIAGVVEVANDLAVLTSSFMMGCYFLACVTVIKTSLPIEYRRSFSTAVGSSNFSYVNNNDHARLINMIFFASSCISAITLASLFGIQRNNSDRYRNEFSRLLDCSTSSLHSLA</sequence>
<evidence type="ECO:0000313" key="4">
    <source>
        <dbReference type="EMBL" id="KAL3809937.1"/>
    </source>
</evidence>
<name>A0ABD3RA93_9STRA</name>
<keyword evidence="5" id="KW-1185">Reference proteome</keyword>
<comment type="caution">
    <text evidence="4">The sequence shown here is derived from an EMBL/GenBank/DDBJ whole genome shotgun (WGS) entry which is preliminary data.</text>
</comment>
<feature type="transmembrane region" description="Helical" evidence="2">
    <location>
        <begin position="152"/>
        <end position="173"/>
    </location>
</feature>
<feature type="transmembrane region" description="Helical" evidence="2">
    <location>
        <begin position="646"/>
        <end position="668"/>
    </location>
</feature>
<feature type="transmembrane region" description="Helical" evidence="2">
    <location>
        <begin position="477"/>
        <end position="498"/>
    </location>
</feature>
<dbReference type="PANTHER" id="PTHR15948">
    <property type="entry name" value="G-PROTEIN COUPLED RECEPTOR 89-RELATED"/>
    <property type="match status" value="1"/>
</dbReference>
<evidence type="ECO:0000256" key="2">
    <source>
        <dbReference type="SAM" id="Phobius"/>
    </source>
</evidence>
<dbReference type="AlphaFoldDB" id="A0ABD3RA93"/>
<accession>A0ABD3RA93</accession>
<gene>
    <name evidence="4" type="ORF">ACHAXA_002494</name>
</gene>
<evidence type="ECO:0000259" key="3">
    <source>
        <dbReference type="Pfam" id="PF12430"/>
    </source>
</evidence>
<dbReference type="Pfam" id="PF12430">
    <property type="entry name" value="ABA_GPCR"/>
    <property type="match status" value="1"/>
</dbReference>
<reference evidence="4 5" key="1">
    <citation type="submission" date="2024-10" db="EMBL/GenBank/DDBJ databases">
        <title>Updated reference genomes for cyclostephanoid diatoms.</title>
        <authorList>
            <person name="Roberts W.R."/>
            <person name="Alverson A.J."/>
        </authorList>
    </citation>
    <scope>NUCLEOTIDE SEQUENCE [LARGE SCALE GENOMIC DNA]</scope>
    <source>
        <strain evidence="4 5">AJA228-03</strain>
    </source>
</reference>
<feature type="transmembrane region" description="Helical" evidence="2">
    <location>
        <begin position="127"/>
        <end position="145"/>
    </location>
</feature>
<keyword evidence="2" id="KW-0812">Transmembrane</keyword>
<feature type="region of interest" description="Disordered" evidence="1">
    <location>
        <begin position="27"/>
        <end position="66"/>
    </location>
</feature>
<feature type="domain" description="Abscisic acid G-protein coupled receptor-like" evidence="3">
    <location>
        <begin position="467"/>
        <end position="662"/>
    </location>
</feature>
<feature type="compositionally biased region" description="Low complexity" evidence="1">
    <location>
        <begin position="27"/>
        <end position="42"/>
    </location>
</feature>
<protein>
    <recommendedName>
        <fullName evidence="3">Abscisic acid G-protein coupled receptor-like domain-containing protein</fullName>
    </recommendedName>
</protein>
<feature type="transmembrane region" description="Helical" evidence="2">
    <location>
        <begin position="216"/>
        <end position="240"/>
    </location>
</feature>
<dbReference type="Proteomes" id="UP001530377">
    <property type="component" value="Unassembled WGS sequence"/>
</dbReference>
<evidence type="ECO:0000256" key="1">
    <source>
        <dbReference type="SAM" id="MobiDB-lite"/>
    </source>
</evidence>
<proteinExistence type="predicted"/>
<keyword evidence="2" id="KW-1133">Transmembrane helix</keyword>